<accession>A0A0E9UCV1</accession>
<protein>
    <submittedName>
        <fullName evidence="1">Uncharacterized protein</fullName>
    </submittedName>
</protein>
<dbReference type="EMBL" id="GBXM01044936">
    <property type="protein sequence ID" value="JAH63641.1"/>
    <property type="molecule type" value="Transcribed_RNA"/>
</dbReference>
<reference evidence="1" key="1">
    <citation type="submission" date="2014-11" db="EMBL/GenBank/DDBJ databases">
        <authorList>
            <person name="Amaro Gonzalez C."/>
        </authorList>
    </citation>
    <scope>NUCLEOTIDE SEQUENCE</scope>
</reference>
<evidence type="ECO:0000313" key="1">
    <source>
        <dbReference type="EMBL" id="JAH63641.1"/>
    </source>
</evidence>
<reference evidence="1" key="2">
    <citation type="journal article" date="2015" name="Fish Shellfish Immunol.">
        <title>Early steps in the European eel (Anguilla anguilla)-Vibrio vulnificus interaction in the gills: Role of the RtxA13 toxin.</title>
        <authorList>
            <person name="Callol A."/>
            <person name="Pajuelo D."/>
            <person name="Ebbesson L."/>
            <person name="Teles M."/>
            <person name="MacKenzie S."/>
            <person name="Amaro C."/>
        </authorList>
    </citation>
    <scope>NUCLEOTIDE SEQUENCE</scope>
</reference>
<dbReference type="AlphaFoldDB" id="A0A0E9UCV1"/>
<sequence length="28" mass="3012">MSLPPPTFLTNANSSTWTRVLAISPPVL</sequence>
<organism evidence="1">
    <name type="scientific">Anguilla anguilla</name>
    <name type="common">European freshwater eel</name>
    <name type="synonym">Muraena anguilla</name>
    <dbReference type="NCBI Taxonomy" id="7936"/>
    <lineage>
        <taxon>Eukaryota</taxon>
        <taxon>Metazoa</taxon>
        <taxon>Chordata</taxon>
        <taxon>Craniata</taxon>
        <taxon>Vertebrata</taxon>
        <taxon>Euteleostomi</taxon>
        <taxon>Actinopterygii</taxon>
        <taxon>Neopterygii</taxon>
        <taxon>Teleostei</taxon>
        <taxon>Anguilliformes</taxon>
        <taxon>Anguillidae</taxon>
        <taxon>Anguilla</taxon>
    </lineage>
</organism>
<proteinExistence type="predicted"/>
<name>A0A0E9UCV1_ANGAN</name>